<comment type="caution">
    <text evidence="1">The sequence shown here is derived from an EMBL/GenBank/DDBJ whole genome shotgun (WGS) entry which is preliminary data.</text>
</comment>
<reference evidence="2" key="1">
    <citation type="journal article" date="2019" name="Int. J. Syst. Evol. Microbiol.">
        <title>The Global Catalogue of Microorganisms (GCM) 10K type strain sequencing project: providing services to taxonomists for standard genome sequencing and annotation.</title>
        <authorList>
            <consortium name="The Broad Institute Genomics Platform"/>
            <consortium name="The Broad Institute Genome Sequencing Center for Infectious Disease"/>
            <person name="Wu L."/>
            <person name="Ma J."/>
        </authorList>
    </citation>
    <scope>NUCLEOTIDE SEQUENCE [LARGE SCALE GENOMIC DNA]</scope>
    <source>
        <strain evidence="2">KCTC 52141</strain>
    </source>
</reference>
<name>A0ABV7HPC5_9GAMM</name>
<dbReference type="EMBL" id="JBHRTL010000004">
    <property type="protein sequence ID" value="MFC3154569.1"/>
    <property type="molecule type" value="Genomic_DNA"/>
</dbReference>
<protein>
    <submittedName>
        <fullName evidence="1">Uncharacterized protein</fullName>
    </submittedName>
</protein>
<organism evidence="1 2">
    <name type="scientific">Gilvimarinus japonicus</name>
    <dbReference type="NCBI Taxonomy" id="1796469"/>
    <lineage>
        <taxon>Bacteria</taxon>
        <taxon>Pseudomonadati</taxon>
        <taxon>Pseudomonadota</taxon>
        <taxon>Gammaproteobacteria</taxon>
        <taxon>Cellvibrionales</taxon>
        <taxon>Cellvibrionaceae</taxon>
        <taxon>Gilvimarinus</taxon>
    </lineage>
</organism>
<sequence length="197" mass="22363">MSDLKSLIRKSKATRKELVASTVRIPKELALFIEGLAEQLDLSKQEVTLKLIEAGVEIAERELESEDVDNSAFHVLNTNRRHDDSDHDYMLNNGIAAAFYDPWKFNIDRIKKGDTVFLYENGVGIVAYGLGSGNTLKKDRYDDKDECHYQELSNFKVLERPISAARIKKILSRNVVFLRTMSGMPDGQKILDEIEGK</sequence>
<proteinExistence type="predicted"/>
<evidence type="ECO:0000313" key="1">
    <source>
        <dbReference type="EMBL" id="MFC3154569.1"/>
    </source>
</evidence>
<dbReference type="RefSeq" id="WP_382414876.1">
    <property type="nucleotide sequence ID" value="NZ_AP031500.1"/>
</dbReference>
<gene>
    <name evidence="1" type="ORF">ACFOEB_05085</name>
</gene>
<dbReference type="Proteomes" id="UP001595548">
    <property type="component" value="Unassembled WGS sequence"/>
</dbReference>
<accession>A0ABV7HPC5</accession>
<evidence type="ECO:0000313" key="2">
    <source>
        <dbReference type="Proteomes" id="UP001595548"/>
    </source>
</evidence>
<keyword evidence="2" id="KW-1185">Reference proteome</keyword>